<sequence>MGREGNEEEKDEEAEAEEKEAEGRQKHVDRHRVPKGGRSRQAAGSSGSSNVTFGPARHKHPRRRVPGRGARAVQQRTGVHRRASPDAGRSHPGSMMGRSPDMPCNIVTSGR</sequence>
<accession>A0A160PK10</accession>
<gene>
    <name evidence="2" type="ORF">MPPM_4308</name>
</gene>
<feature type="region of interest" description="Disordered" evidence="1">
    <location>
        <begin position="1"/>
        <end position="111"/>
    </location>
</feature>
<evidence type="ECO:0000313" key="3">
    <source>
        <dbReference type="Proteomes" id="UP000218288"/>
    </source>
</evidence>
<name>A0A160PK10_9HYPH</name>
<reference evidence="2 3" key="1">
    <citation type="journal article" date="2016" name="Genome Announc.">
        <title>Complete Genome Sequence of Methylobacterium populi P-1M, Isolated from Pink-Pigmented Household Biofilm.</title>
        <authorList>
            <person name="Morohoshi T."/>
            <person name="Ikeda T."/>
        </authorList>
    </citation>
    <scope>NUCLEOTIDE SEQUENCE [LARGE SCALE GENOMIC DNA]</scope>
    <source>
        <strain evidence="2 3">P-1M</strain>
    </source>
</reference>
<dbReference type="EMBL" id="AP014809">
    <property type="protein sequence ID" value="BAU92913.1"/>
    <property type="molecule type" value="Genomic_DNA"/>
</dbReference>
<organism evidence="2 3">
    <name type="scientific">Methylorubrum populi</name>
    <dbReference type="NCBI Taxonomy" id="223967"/>
    <lineage>
        <taxon>Bacteria</taxon>
        <taxon>Pseudomonadati</taxon>
        <taxon>Pseudomonadota</taxon>
        <taxon>Alphaproteobacteria</taxon>
        <taxon>Hyphomicrobiales</taxon>
        <taxon>Methylobacteriaceae</taxon>
        <taxon>Methylorubrum</taxon>
    </lineage>
</organism>
<feature type="compositionally biased region" description="Basic residues" evidence="1">
    <location>
        <begin position="56"/>
        <end position="66"/>
    </location>
</feature>
<protein>
    <submittedName>
        <fullName evidence="2">Uncharacterized protein</fullName>
    </submittedName>
</protein>
<dbReference type="Proteomes" id="UP000218288">
    <property type="component" value="Chromosome"/>
</dbReference>
<proteinExistence type="predicted"/>
<feature type="compositionally biased region" description="Low complexity" evidence="1">
    <location>
        <begin position="39"/>
        <end position="49"/>
    </location>
</feature>
<evidence type="ECO:0000256" key="1">
    <source>
        <dbReference type="SAM" id="MobiDB-lite"/>
    </source>
</evidence>
<dbReference type="AlphaFoldDB" id="A0A160PK10"/>
<feature type="compositionally biased region" description="Basic residues" evidence="1">
    <location>
        <begin position="27"/>
        <end position="38"/>
    </location>
</feature>
<evidence type="ECO:0000313" key="2">
    <source>
        <dbReference type="EMBL" id="BAU92913.1"/>
    </source>
</evidence>
<feature type="compositionally biased region" description="Acidic residues" evidence="1">
    <location>
        <begin position="1"/>
        <end position="20"/>
    </location>
</feature>